<dbReference type="VEuPathDB" id="PiroplasmaDB:TA02580"/>
<dbReference type="OrthoDB" id="10670283at2759"/>
<name>Q4UD19_THEAN</name>
<gene>
    <name evidence="2" type="ORF">TA02580</name>
</gene>
<dbReference type="EMBL" id="CR940352">
    <property type="protein sequence ID" value="CAI75282.1"/>
    <property type="molecule type" value="Genomic_DNA"/>
</dbReference>
<dbReference type="AlphaFoldDB" id="Q4UD19"/>
<dbReference type="InParanoid" id="Q4UD19"/>
<keyword evidence="3" id="KW-1185">Reference proteome</keyword>
<keyword evidence="1" id="KW-0732">Signal</keyword>
<sequence>MKIVCIFTLVLLYFKCVKATKGQELENWNGLIQDICAINLDVESRKTARKSLKLGVLYNKKRSGELSVKLKDIVTSFQAEFDFSIDNLRCVYKLSEFEPKIGDNEQLLEIVNEFEIFEHKSNNLSYNYNMLNKSLMEINKVSKSIYDIIENDDRLSNAIILDKETVLYKSGRESETDLDQSDTSEMKYNDKDYYEKTGCKRSELCGKVKLLNSEINKYNKILREKKINIESWQDYVQQMNALNEKLLDFIEFCIINYRSVRDEIEKRKDEAKFDDTIGQLYSSLDFLTKKGVVKKEKEEKKCKEDEEENGELVSDEYKEESGVETGRNLKENGFYTNKLYIIFSVVLISNYLIN</sequence>
<evidence type="ECO:0000313" key="2">
    <source>
        <dbReference type="EMBL" id="CAI75282.1"/>
    </source>
</evidence>
<accession>Q4UD19</accession>
<organism evidence="2 3">
    <name type="scientific">Theileria annulata</name>
    <dbReference type="NCBI Taxonomy" id="5874"/>
    <lineage>
        <taxon>Eukaryota</taxon>
        <taxon>Sar</taxon>
        <taxon>Alveolata</taxon>
        <taxon>Apicomplexa</taxon>
        <taxon>Aconoidasida</taxon>
        <taxon>Piroplasmida</taxon>
        <taxon>Theileriidae</taxon>
        <taxon>Theileria</taxon>
    </lineage>
</organism>
<proteinExistence type="predicted"/>
<dbReference type="RefSeq" id="XP_954758.1">
    <property type="nucleotide sequence ID" value="XM_949665.1"/>
</dbReference>
<reference evidence="2 3" key="1">
    <citation type="journal article" date="2005" name="Science">
        <title>Genome of the host-cell transforming parasite Theileria annulata compared with T. parva.</title>
        <authorList>
            <person name="Pain A."/>
            <person name="Renauld H."/>
            <person name="Berriman M."/>
            <person name="Murphy L."/>
            <person name="Yeats C.A."/>
            <person name="Weir W."/>
            <person name="Kerhornou A."/>
            <person name="Aslett M."/>
            <person name="Bishop R."/>
            <person name="Bouchier C."/>
            <person name="Cochet M."/>
            <person name="Coulson R.M.R."/>
            <person name="Cronin A."/>
            <person name="de Villiers E.P."/>
            <person name="Fraser A."/>
            <person name="Fosker N."/>
            <person name="Gardner M."/>
            <person name="Goble A."/>
            <person name="Griffiths-Jones S."/>
            <person name="Harris D.E."/>
            <person name="Katzer F."/>
            <person name="Larke N."/>
            <person name="Lord A."/>
            <person name="Maser P."/>
            <person name="McKellar S."/>
            <person name="Mooney P."/>
            <person name="Morton F."/>
            <person name="Nene V."/>
            <person name="O'Neil S."/>
            <person name="Price C."/>
            <person name="Quail M.A."/>
            <person name="Rabbinowitsch E."/>
            <person name="Rawlings N.D."/>
            <person name="Rutter S."/>
            <person name="Saunders D."/>
            <person name="Seeger K."/>
            <person name="Shah T."/>
            <person name="Squares R."/>
            <person name="Squares S."/>
            <person name="Tivey A."/>
            <person name="Walker A.R."/>
            <person name="Woodward J."/>
            <person name="Dobbelaere D.A.E."/>
            <person name="Langsley G."/>
            <person name="Rajandream M.A."/>
            <person name="McKeever D."/>
            <person name="Shiels B."/>
            <person name="Tait A."/>
            <person name="Barrell B.G."/>
            <person name="Hall N."/>
        </authorList>
    </citation>
    <scope>NUCLEOTIDE SEQUENCE [LARGE SCALE GENOMIC DNA]</scope>
    <source>
        <strain evidence="3">Ankara</strain>
    </source>
</reference>
<dbReference type="Proteomes" id="UP000001950">
    <property type="component" value="Chromosome 3"/>
</dbReference>
<protein>
    <submittedName>
        <fullName evidence="2">Uncharacterized protein</fullName>
    </submittedName>
</protein>
<evidence type="ECO:0000256" key="1">
    <source>
        <dbReference type="SAM" id="SignalP"/>
    </source>
</evidence>
<dbReference type="KEGG" id="tan:TA02580"/>
<feature type="chain" id="PRO_5004245243" evidence="1">
    <location>
        <begin position="20"/>
        <end position="354"/>
    </location>
</feature>
<dbReference type="eggNOG" id="ENOG502TMWC">
    <property type="taxonomic scope" value="Eukaryota"/>
</dbReference>
<dbReference type="OMA" id="INIESWQ"/>
<evidence type="ECO:0000313" key="3">
    <source>
        <dbReference type="Proteomes" id="UP000001950"/>
    </source>
</evidence>
<feature type="signal peptide" evidence="1">
    <location>
        <begin position="1"/>
        <end position="19"/>
    </location>
</feature>
<dbReference type="GeneID" id="3865097"/>